<reference evidence="6" key="1">
    <citation type="submission" date="2021-02" db="EMBL/GenBank/DDBJ databases">
        <authorList>
            <person name="Nowell W R."/>
        </authorList>
    </citation>
    <scope>NUCLEOTIDE SEQUENCE</scope>
</reference>
<evidence type="ECO:0000256" key="1">
    <source>
        <dbReference type="ARBA" id="ARBA00004370"/>
    </source>
</evidence>
<protein>
    <recommendedName>
        <fullName evidence="5">G-protein coupled receptors family 1 profile domain-containing protein</fullName>
    </recommendedName>
</protein>
<dbReference type="Proteomes" id="UP000663855">
    <property type="component" value="Unassembled WGS sequence"/>
</dbReference>
<accession>A0A815BZS8</accession>
<keyword evidence="4" id="KW-0472">Membrane</keyword>
<dbReference type="AlphaFoldDB" id="A0A815BZS8"/>
<evidence type="ECO:0000313" key="6">
    <source>
        <dbReference type="EMBL" id="CAF1277290.1"/>
    </source>
</evidence>
<evidence type="ECO:0000256" key="2">
    <source>
        <dbReference type="ARBA" id="ARBA00022692"/>
    </source>
</evidence>
<dbReference type="SUPFAM" id="SSF81321">
    <property type="entry name" value="Family A G protein-coupled receptor-like"/>
    <property type="match status" value="1"/>
</dbReference>
<gene>
    <name evidence="9" type="ORF">BYL167_LOCUS45207</name>
    <name evidence="6" type="ORF">CJN711_LOCUS15789</name>
    <name evidence="10" type="ORF">GIL414_LOCUS68716</name>
    <name evidence="8" type="ORF">UXM345_LOCUS26659</name>
    <name evidence="7" type="ORF">XDN619_LOCUS19890</name>
</gene>
<dbReference type="EMBL" id="CAJNOV010007328">
    <property type="protein sequence ID" value="CAF1277290.1"/>
    <property type="molecule type" value="Genomic_DNA"/>
</dbReference>
<evidence type="ECO:0000313" key="10">
    <source>
        <dbReference type="EMBL" id="CAF5179151.1"/>
    </source>
</evidence>
<dbReference type="Proteomes" id="UP000681967">
    <property type="component" value="Unassembled WGS sequence"/>
</dbReference>
<dbReference type="Proteomes" id="UP000663842">
    <property type="component" value="Unassembled WGS sequence"/>
</dbReference>
<dbReference type="EMBL" id="CAJOBF010005507">
    <property type="protein sequence ID" value="CAF4177626.1"/>
    <property type="molecule type" value="Genomic_DNA"/>
</dbReference>
<comment type="subcellular location">
    <subcellularLocation>
        <location evidence="1">Membrane</location>
    </subcellularLocation>
</comment>
<dbReference type="PROSITE" id="PS50262">
    <property type="entry name" value="G_PROTEIN_RECEP_F1_2"/>
    <property type="match status" value="1"/>
</dbReference>
<organism evidence="6 11">
    <name type="scientific">Rotaria magnacalcarata</name>
    <dbReference type="NCBI Taxonomy" id="392030"/>
    <lineage>
        <taxon>Eukaryota</taxon>
        <taxon>Metazoa</taxon>
        <taxon>Spiralia</taxon>
        <taxon>Gnathifera</taxon>
        <taxon>Rotifera</taxon>
        <taxon>Eurotatoria</taxon>
        <taxon>Bdelloidea</taxon>
        <taxon>Philodinida</taxon>
        <taxon>Philodinidae</taxon>
        <taxon>Rotaria</taxon>
    </lineage>
</organism>
<keyword evidence="3" id="KW-1133">Transmembrane helix</keyword>
<dbReference type="InterPro" id="IPR017452">
    <property type="entry name" value="GPCR_Rhodpsn_7TM"/>
</dbReference>
<dbReference type="Gene3D" id="1.20.1070.10">
    <property type="entry name" value="Rhodopsin 7-helix transmembrane proteins"/>
    <property type="match status" value="1"/>
</dbReference>
<keyword evidence="2" id="KW-0812">Transmembrane</keyword>
<evidence type="ECO:0000256" key="4">
    <source>
        <dbReference type="ARBA" id="ARBA00023136"/>
    </source>
</evidence>
<evidence type="ECO:0000313" key="9">
    <source>
        <dbReference type="EMBL" id="CAF4729357.1"/>
    </source>
</evidence>
<proteinExistence type="predicted"/>
<name>A0A815BZS8_9BILA</name>
<dbReference type="EMBL" id="CAJOBH010124675">
    <property type="protein sequence ID" value="CAF4729357.1"/>
    <property type="molecule type" value="Genomic_DNA"/>
</dbReference>
<feature type="domain" description="G-protein coupled receptors family 1 profile" evidence="5">
    <location>
        <begin position="1"/>
        <end position="91"/>
    </location>
</feature>
<dbReference type="EMBL" id="CAJNRG010008692">
    <property type="protein sequence ID" value="CAF2106568.1"/>
    <property type="molecule type" value="Genomic_DNA"/>
</dbReference>
<comment type="caution">
    <text evidence="6">The sequence shown here is derived from an EMBL/GenBank/DDBJ whole genome shotgun (WGS) entry which is preliminary data.</text>
</comment>
<dbReference type="Proteomes" id="UP000663887">
    <property type="component" value="Unassembled WGS sequence"/>
</dbReference>
<dbReference type="GO" id="GO:0016020">
    <property type="term" value="C:membrane"/>
    <property type="evidence" value="ECO:0007669"/>
    <property type="project" value="UniProtKB-SubCell"/>
</dbReference>
<evidence type="ECO:0000313" key="7">
    <source>
        <dbReference type="EMBL" id="CAF2106568.1"/>
    </source>
</evidence>
<evidence type="ECO:0000313" key="11">
    <source>
        <dbReference type="Proteomes" id="UP000663855"/>
    </source>
</evidence>
<evidence type="ECO:0000256" key="3">
    <source>
        <dbReference type="ARBA" id="ARBA00022989"/>
    </source>
</evidence>
<evidence type="ECO:0000259" key="5">
    <source>
        <dbReference type="PROSITE" id="PS50262"/>
    </source>
</evidence>
<evidence type="ECO:0000313" key="8">
    <source>
        <dbReference type="EMBL" id="CAF4177626.1"/>
    </source>
</evidence>
<sequence length="91" mass="10132">MFISSLCIIIISVPSVVLQYFLCRRLCSNLLCHIEGFNSFFNGRTTTYFLAALSIVRYTTTASSLISANLQQKLEQHTLVLVLVCLVISAV</sequence>
<dbReference type="EMBL" id="CAJOBJ010328625">
    <property type="protein sequence ID" value="CAF5179151.1"/>
    <property type="molecule type" value="Genomic_DNA"/>
</dbReference>
<dbReference type="Proteomes" id="UP000681720">
    <property type="component" value="Unassembled WGS sequence"/>
</dbReference>